<evidence type="ECO:0000256" key="4">
    <source>
        <dbReference type="ARBA" id="ARBA00023136"/>
    </source>
</evidence>
<organism evidence="7 8">
    <name type="scientific">Discina gigas</name>
    <dbReference type="NCBI Taxonomy" id="1032678"/>
    <lineage>
        <taxon>Eukaryota</taxon>
        <taxon>Fungi</taxon>
        <taxon>Dikarya</taxon>
        <taxon>Ascomycota</taxon>
        <taxon>Pezizomycotina</taxon>
        <taxon>Pezizomycetes</taxon>
        <taxon>Pezizales</taxon>
        <taxon>Discinaceae</taxon>
        <taxon>Discina</taxon>
    </lineage>
</organism>
<evidence type="ECO:0000256" key="6">
    <source>
        <dbReference type="SAM" id="Phobius"/>
    </source>
</evidence>
<feature type="transmembrane region" description="Helical" evidence="6">
    <location>
        <begin position="267"/>
        <end position="287"/>
    </location>
</feature>
<keyword evidence="4 6" id="KW-0472">Membrane</keyword>
<protein>
    <recommendedName>
        <fullName evidence="9">Nuclear rim protein 1</fullName>
    </recommendedName>
</protein>
<reference evidence="7 8" key="1">
    <citation type="submission" date="2024-02" db="EMBL/GenBank/DDBJ databases">
        <title>Discinaceae phylogenomics.</title>
        <authorList>
            <person name="Dirks A.C."/>
            <person name="James T.Y."/>
        </authorList>
    </citation>
    <scope>NUCLEOTIDE SEQUENCE [LARGE SCALE GENOMIC DNA]</scope>
    <source>
        <strain evidence="7 8">ACD0624</strain>
    </source>
</reference>
<feature type="transmembrane region" description="Helical" evidence="6">
    <location>
        <begin position="86"/>
        <end position="102"/>
    </location>
</feature>
<evidence type="ECO:0000313" key="8">
    <source>
        <dbReference type="Proteomes" id="UP001447188"/>
    </source>
</evidence>
<evidence type="ECO:0000256" key="1">
    <source>
        <dbReference type="ARBA" id="ARBA00004127"/>
    </source>
</evidence>
<gene>
    <name evidence="7" type="ORF">Q9L58_002586</name>
</gene>
<feature type="region of interest" description="Disordered" evidence="5">
    <location>
        <begin position="392"/>
        <end position="536"/>
    </location>
</feature>
<keyword evidence="2 6" id="KW-0812">Transmembrane</keyword>
<dbReference type="EMBL" id="JBBBZM010000022">
    <property type="protein sequence ID" value="KAL0638442.1"/>
    <property type="molecule type" value="Genomic_DNA"/>
</dbReference>
<name>A0ABR3GRS8_9PEZI</name>
<feature type="transmembrane region" description="Helical" evidence="6">
    <location>
        <begin position="122"/>
        <end position="150"/>
    </location>
</feature>
<evidence type="ECO:0000256" key="3">
    <source>
        <dbReference type="ARBA" id="ARBA00022989"/>
    </source>
</evidence>
<proteinExistence type="predicted"/>
<comment type="subcellular location">
    <subcellularLocation>
        <location evidence="1">Endomembrane system</location>
        <topology evidence="1">Multi-pass membrane protein</topology>
    </subcellularLocation>
</comment>
<feature type="compositionally biased region" description="Basic and acidic residues" evidence="5">
    <location>
        <begin position="466"/>
        <end position="475"/>
    </location>
</feature>
<dbReference type="InterPro" id="IPR018819">
    <property type="entry name" value="Nur1/Mug154"/>
</dbReference>
<dbReference type="Proteomes" id="UP001447188">
    <property type="component" value="Unassembled WGS sequence"/>
</dbReference>
<evidence type="ECO:0000256" key="2">
    <source>
        <dbReference type="ARBA" id="ARBA00022692"/>
    </source>
</evidence>
<keyword evidence="3 6" id="KW-1133">Transmembrane helix</keyword>
<comment type="caution">
    <text evidence="7">The sequence shown here is derived from an EMBL/GenBank/DDBJ whole genome shotgun (WGS) entry which is preliminary data.</text>
</comment>
<dbReference type="PANTHER" id="PTHR28293:SF1">
    <property type="entry name" value="NUCLEAR RIM PROTEIN 1"/>
    <property type="match status" value="1"/>
</dbReference>
<evidence type="ECO:0000313" key="7">
    <source>
        <dbReference type="EMBL" id="KAL0638442.1"/>
    </source>
</evidence>
<evidence type="ECO:0008006" key="9">
    <source>
        <dbReference type="Google" id="ProtNLM"/>
    </source>
</evidence>
<feature type="transmembrane region" description="Helical" evidence="6">
    <location>
        <begin position="227"/>
        <end position="247"/>
    </location>
</feature>
<feature type="compositionally biased region" description="Low complexity" evidence="5">
    <location>
        <begin position="403"/>
        <end position="419"/>
    </location>
</feature>
<feature type="compositionally biased region" description="Polar residues" evidence="5">
    <location>
        <begin position="490"/>
        <end position="503"/>
    </location>
</feature>
<sequence length="536" mass="59405">MPPRLVRRETLSERISTAINPLDQEMAFSTWLGGIDWDGFQNSLATPMGLVLNLTYFIARANSDGTGRRRGADDVLRRSTIDRMDGWGAAISYSVCVSSVGGDDMFACRPLHNQFYDDDESLLFYYLGVQLWFLSWALVVGSLVNTFYCFTKKRRYRLFENNIELEPQTPSARRVRVDSSPSNSPLRVISNLIEPLLDRPDARAHPTAARDVWEVAVWDPTPLSLRVFALFSPAHVIVYFLSFPIASSPSYHNPVTGYPAPPSTNPYATIFTVLVTQLLLSAQLIYISNAFRQQGKDAALIQKEVMHEYDTKFVAPRLNILKRDVGMQTYNVETGTQASVDCYTPSFSRQGFKTAPNPNYVELTMQGQMSPFRRNPVTPSQSTYSTPVQARPLRQPVFGTGNARRAASSGTSTRDSGSGDFDETVRRDTVYGHRSGFSRDGSLDDPGMGRSRDTGYVSGGSSMNRSFDDPNDGPRMHRANSNVGMHGLVNMSSQNSRSLSPSKMGSPLKRGSAVRESSYAGSLGGLATPGRRREAW</sequence>
<accession>A0ABR3GRS8</accession>
<dbReference type="PANTHER" id="PTHR28293">
    <property type="entry name" value="NUCLEAR RIM PROTEIN 1"/>
    <property type="match status" value="1"/>
</dbReference>
<dbReference type="Pfam" id="PF10332">
    <property type="entry name" value="DUF2418"/>
    <property type="match status" value="1"/>
</dbReference>
<evidence type="ECO:0000256" key="5">
    <source>
        <dbReference type="SAM" id="MobiDB-lite"/>
    </source>
</evidence>
<keyword evidence="8" id="KW-1185">Reference proteome</keyword>